<dbReference type="PANTHER" id="PTHR47353:SF1">
    <property type="entry name" value="THIOREDOXIN-LIKE PROTEIN HCF164, CHLOROPLASTIC"/>
    <property type="match status" value="1"/>
</dbReference>
<dbReference type="Proteomes" id="UP000185557">
    <property type="component" value="Unassembled WGS sequence"/>
</dbReference>
<feature type="domain" description="Thioredoxin" evidence="2">
    <location>
        <begin position="1"/>
        <end position="153"/>
    </location>
</feature>
<dbReference type="SUPFAM" id="SSF52833">
    <property type="entry name" value="Thioredoxin-like"/>
    <property type="match status" value="1"/>
</dbReference>
<dbReference type="GO" id="GO:0016671">
    <property type="term" value="F:oxidoreductase activity, acting on a sulfur group of donors, disulfide as acceptor"/>
    <property type="evidence" value="ECO:0007669"/>
    <property type="project" value="TreeGrafter"/>
</dbReference>
<dbReference type="FunFam" id="3.40.30.10:FF:000423">
    <property type="entry name" value="Thiol:disulfide interchange protein"/>
    <property type="match status" value="1"/>
</dbReference>
<dbReference type="AlphaFoldDB" id="A0A1U7J983"/>
<dbReference type="PROSITE" id="PS51352">
    <property type="entry name" value="THIOREDOXIN_2"/>
    <property type="match status" value="1"/>
</dbReference>
<organism evidence="3 4">
    <name type="scientific">Phormidium tenue NIES-30</name>
    <dbReference type="NCBI Taxonomy" id="549789"/>
    <lineage>
        <taxon>Bacteria</taxon>
        <taxon>Bacillati</taxon>
        <taxon>Cyanobacteriota</taxon>
        <taxon>Cyanophyceae</taxon>
        <taxon>Oscillatoriophycideae</taxon>
        <taxon>Oscillatoriales</taxon>
        <taxon>Oscillatoriaceae</taxon>
        <taxon>Phormidium</taxon>
    </lineage>
</organism>
<keyword evidence="1" id="KW-0472">Membrane</keyword>
<gene>
    <name evidence="3" type="ORF">NIES30_04525</name>
</gene>
<dbReference type="EMBL" id="MRCG01000002">
    <property type="protein sequence ID" value="OKH49979.1"/>
    <property type="molecule type" value="Genomic_DNA"/>
</dbReference>
<evidence type="ECO:0000256" key="1">
    <source>
        <dbReference type="SAM" id="Phobius"/>
    </source>
</evidence>
<keyword evidence="1" id="KW-1133">Transmembrane helix</keyword>
<protein>
    <submittedName>
        <fullName evidence="3">Thiol:disulfide interchange protein</fullName>
    </submittedName>
</protein>
<evidence type="ECO:0000313" key="4">
    <source>
        <dbReference type="Proteomes" id="UP000185557"/>
    </source>
</evidence>
<keyword evidence="4" id="KW-1185">Reference proteome</keyword>
<dbReference type="PROSITE" id="PS00194">
    <property type="entry name" value="THIOREDOXIN_1"/>
    <property type="match status" value="1"/>
</dbReference>
<evidence type="ECO:0000313" key="3">
    <source>
        <dbReference type="EMBL" id="OKH49979.1"/>
    </source>
</evidence>
<dbReference type="CDD" id="cd02950">
    <property type="entry name" value="TxlA"/>
    <property type="match status" value="1"/>
</dbReference>
<proteinExistence type="predicted"/>
<dbReference type="OrthoDB" id="423012at2"/>
<keyword evidence="1" id="KW-0812">Transmembrane</keyword>
<dbReference type="InterPro" id="IPR036249">
    <property type="entry name" value="Thioredoxin-like_sf"/>
</dbReference>
<accession>A0A1U7J983</accession>
<sequence length="193" mass="20807">MSDPSPSPTELPTSRARNLVVAIAAIGLAIAMVLGIRTQSTTPSLSELAANAVPYEVAQTNGKPTLLEFYANWCTSCQAMAGDMAELRDGYGDRVNFVMLNIDNNKWLPEMLAYRVEGIPHFVYMGADAHPIATAVGEQPRQILSDNLDALIAQAPLPHQQTFGRVSEVEGDFLSRQSAVNDDPRAHGSAIVN</sequence>
<dbReference type="InterPro" id="IPR017937">
    <property type="entry name" value="Thioredoxin_CS"/>
</dbReference>
<dbReference type="PANTHER" id="PTHR47353">
    <property type="entry name" value="THIOREDOXIN-LIKE PROTEIN HCF164, CHLOROPLASTIC"/>
    <property type="match status" value="1"/>
</dbReference>
<dbReference type="Pfam" id="PF00085">
    <property type="entry name" value="Thioredoxin"/>
    <property type="match status" value="1"/>
</dbReference>
<dbReference type="STRING" id="549789.NIES30_04525"/>
<evidence type="ECO:0000259" key="2">
    <source>
        <dbReference type="PROSITE" id="PS51352"/>
    </source>
</evidence>
<reference evidence="3 4" key="1">
    <citation type="submission" date="2016-11" db="EMBL/GenBank/DDBJ databases">
        <title>Draft Genome Sequences of Nine Cyanobacterial Strains from Diverse Habitats.</title>
        <authorList>
            <person name="Zhu T."/>
            <person name="Hou S."/>
            <person name="Lu X."/>
            <person name="Hess W.R."/>
        </authorList>
    </citation>
    <scope>NUCLEOTIDE SEQUENCE [LARGE SCALE GENOMIC DNA]</scope>
    <source>
        <strain evidence="3 4">NIES-30</strain>
    </source>
</reference>
<comment type="caution">
    <text evidence="3">The sequence shown here is derived from an EMBL/GenBank/DDBJ whole genome shotgun (WGS) entry which is preliminary data.</text>
</comment>
<dbReference type="InterPro" id="IPR013766">
    <property type="entry name" value="Thioredoxin_domain"/>
</dbReference>
<feature type="transmembrane region" description="Helical" evidence="1">
    <location>
        <begin position="16"/>
        <end position="36"/>
    </location>
</feature>
<dbReference type="InterPro" id="IPR044241">
    <property type="entry name" value="TxlA/HCF164"/>
</dbReference>
<dbReference type="RefSeq" id="WP_073607219.1">
    <property type="nucleotide sequence ID" value="NZ_MRCG01000002.1"/>
</dbReference>
<name>A0A1U7J983_9CYAN</name>
<dbReference type="Gene3D" id="3.40.30.10">
    <property type="entry name" value="Glutaredoxin"/>
    <property type="match status" value="1"/>
</dbReference>